<proteinExistence type="inferred from homology"/>
<comment type="similarity">
    <text evidence="1 5">Belongs to the 5-formyltetrahydrofolate cyclo-ligase family.</text>
</comment>
<gene>
    <name evidence="6" type="ORF">DCC81_23240</name>
</gene>
<accession>A0A2T7BDY1</accession>
<feature type="binding site" evidence="4">
    <location>
        <begin position="135"/>
        <end position="143"/>
    </location>
    <ligand>
        <name>ATP</name>
        <dbReference type="ChEBI" id="CHEBI:30616"/>
    </ligand>
</feature>
<organism evidence="6 7">
    <name type="scientific">Chitinophaga parva</name>
    <dbReference type="NCBI Taxonomy" id="2169414"/>
    <lineage>
        <taxon>Bacteria</taxon>
        <taxon>Pseudomonadati</taxon>
        <taxon>Bacteroidota</taxon>
        <taxon>Chitinophagia</taxon>
        <taxon>Chitinophagales</taxon>
        <taxon>Chitinophagaceae</taxon>
        <taxon>Chitinophaga</taxon>
    </lineage>
</organism>
<dbReference type="InterPro" id="IPR002698">
    <property type="entry name" value="FTHF_cligase"/>
</dbReference>
<feature type="binding site" evidence="4">
    <location>
        <position position="49"/>
    </location>
    <ligand>
        <name>substrate</name>
    </ligand>
</feature>
<dbReference type="RefSeq" id="WP_108689048.1">
    <property type="nucleotide sequence ID" value="NZ_QCYK01000003.1"/>
</dbReference>
<evidence type="ECO:0000256" key="3">
    <source>
        <dbReference type="ARBA" id="ARBA00022840"/>
    </source>
</evidence>
<evidence type="ECO:0000256" key="2">
    <source>
        <dbReference type="ARBA" id="ARBA00022741"/>
    </source>
</evidence>
<dbReference type="InterPro" id="IPR024185">
    <property type="entry name" value="FTHF_cligase-like_sf"/>
</dbReference>
<feature type="binding site" evidence="4">
    <location>
        <position position="56"/>
    </location>
    <ligand>
        <name>substrate</name>
    </ligand>
</feature>
<dbReference type="EMBL" id="QCYK01000003">
    <property type="protein sequence ID" value="PUZ23304.1"/>
    <property type="molecule type" value="Genomic_DNA"/>
</dbReference>
<sequence>MPTKKDLRITYLEKRLNLPATAAATANAAILQHCMDLDYSSMRYVHLFLPIDAKKEVDTRPLAQWLREAHPQVNLVLSSTDMQTSQMLHYLWDAHTVLTTHRYGMTEPAGGTLVAPSSIDLVFVPLLAFDLRGHRAGYGKGMYDRFLQQCRPDVLTVGLSQFDPVPAIDDAGPWDVRLKMAITPQAIYDFKS</sequence>
<dbReference type="GO" id="GO:0046872">
    <property type="term" value="F:metal ion binding"/>
    <property type="evidence" value="ECO:0007669"/>
    <property type="project" value="UniProtKB-KW"/>
</dbReference>
<keyword evidence="7" id="KW-1185">Reference proteome</keyword>
<dbReference type="PIRSF" id="PIRSF006806">
    <property type="entry name" value="FTHF_cligase"/>
    <property type="match status" value="1"/>
</dbReference>
<dbReference type="Proteomes" id="UP000244450">
    <property type="component" value="Unassembled WGS sequence"/>
</dbReference>
<dbReference type="PANTHER" id="PTHR23407">
    <property type="entry name" value="ATPASE INHIBITOR/5-FORMYLTETRAHYDROFOLATE CYCLO-LIGASE"/>
    <property type="match status" value="1"/>
</dbReference>
<evidence type="ECO:0000256" key="1">
    <source>
        <dbReference type="ARBA" id="ARBA00010638"/>
    </source>
</evidence>
<keyword evidence="5" id="KW-0479">Metal-binding</keyword>
<feature type="binding site" evidence="4">
    <location>
        <begin position="4"/>
        <end position="8"/>
    </location>
    <ligand>
        <name>ATP</name>
        <dbReference type="ChEBI" id="CHEBI:30616"/>
    </ligand>
</feature>
<dbReference type="SUPFAM" id="SSF100950">
    <property type="entry name" value="NagB/RpiA/CoA transferase-like"/>
    <property type="match status" value="1"/>
</dbReference>
<name>A0A2T7BDY1_9BACT</name>
<dbReference type="Gene3D" id="3.40.50.10420">
    <property type="entry name" value="NagB/RpiA/CoA transferase-like"/>
    <property type="match status" value="1"/>
</dbReference>
<dbReference type="GO" id="GO:0005524">
    <property type="term" value="F:ATP binding"/>
    <property type="evidence" value="ECO:0007669"/>
    <property type="project" value="UniProtKB-KW"/>
</dbReference>
<comment type="cofactor">
    <cofactor evidence="5">
        <name>Mg(2+)</name>
        <dbReference type="ChEBI" id="CHEBI:18420"/>
    </cofactor>
</comment>
<dbReference type="OrthoDB" id="9801938at2"/>
<dbReference type="GO" id="GO:0035999">
    <property type="term" value="P:tetrahydrofolate interconversion"/>
    <property type="evidence" value="ECO:0007669"/>
    <property type="project" value="TreeGrafter"/>
</dbReference>
<keyword evidence="3 4" id="KW-0067">ATP-binding</keyword>
<dbReference type="Pfam" id="PF01812">
    <property type="entry name" value="5-FTHF_cyc-lig"/>
    <property type="match status" value="1"/>
</dbReference>
<dbReference type="GO" id="GO:0009396">
    <property type="term" value="P:folic acid-containing compound biosynthetic process"/>
    <property type="evidence" value="ECO:0007669"/>
    <property type="project" value="TreeGrafter"/>
</dbReference>
<dbReference type="AlphaFoldDB" id="A0A2T7BDY1"/>
<protein>
    <recommendedName>
        <fullName evidence="5">5-formyltetrahydrofolate cyclo-ligase</fullName>
        <ecNumber evidence="5">6.3.3.2</ecNumber>
    </recommendedName>
</protein>
<dbReference type="InterPro" id="IPR037171">
    <property type="entry name" value="NagB/RpiA_transferase-like"/>
</dbReference>
<evidence type="ECO:0000313" key="6">
    <source>
        <dbReference type="EMBL" id="PUZ23304.1"/>
    </source>
</evidence>
<dbReference type="NCBIfam" id="TIGR02727">
    <property type="entry name" value="MTHFS_bact"/>
    <property type="match status" value="1"/>
</dbReference>
<dbReference type="PANTHER" id="PTHR23407:SF1">
    <property type="entry name" value="5-FORMYLTETRAHYDROFOLATE CYCLO-LIGASE"/>
    <property type="match status" value="1"/>
</dbReference>
<evidence type="ECO:0000313" key="7">
    <source>
        <dbReference type="Proteomes" id="UP000244450"/>
    </source>
</evidence>
<evidence type="ECO:0000256" key="5">
    <source>
        <dbReference type="RuleBase" id="RU361279"/>
    </source>
</evidence>
<dbReference type="GO" id="GO:0030272">
    <property type="term" value="F:5-formyltetrahydrofolate cyclo-ligase activity"/>
    <property type="evidence" value="ECO:0007669"/>
    <property type="project" value="UniProtKB-EC"/>
</dbReference>
<reference evidence="6 7" key="1">
    <citation type="submission" date="2018-04" db="EMBL/GenBank/DDBJ databases">
        <title>Chitinophaga fuyangensis sp. nov., isolated from soil in a chemical factory.</title>
        <authorList>
            <person name="Chen K."/>
        </authorList>
    </citation>
    <scope>NUCLEOTIDE SEQUENCE [LARGE SCALE GENOMIC DNA]</scope>
    <source>
        <strain evidence="6 7">LY-1</strain>
    </source>
</reference>
<dbReference type="EC" id="6.3.3.2" evidence="5"/>
<keyword evidence="2 4" id="KW-0547">Nucleotide-binding</keyword>
<keyword evidence="6" id="KW-0436">Ligase</keyword>
<comment type="caution">
    <text evidence="6">The sequence shown here is derived from an EMBL/GenBank/DDBJ whole genome shotgun (WGS) entry which is preliminary data.</text>
</comment>
<keyword evidence="5" id="KW-0460">Magnesium</keyword>
<comment type="catalytic activity">
    <reaction evidence="5">
        <text>(6S)-5-formyl-5,6,7,8-tetrahydrofolate + ATP = (6R)-5,10-methenyltetrahydrofolate + ADP + phosphate</text>
        <dbReference type="Rhea" id="RHEA:10488"/>
        <dbReference type="ChEBI" id="CHEBI:30616"/>
        <dbReference type="ChEBI" id="CHEBI:43474"/>
        <dbReference type="ChEBI" id="CHEBI:57455"/>
        <dbReference type="ChEBI" id="CHEBI:57457"/>
        <dbReference type="ChEBI" id="CHEBI:456216"/>
        <dbReference type="EC" id="6.3.3.2"/>
    </reaction>
</comment>
<evidence type="ECO:0000256" key="4">
    <source>
        <dbReference type="PIRSR" id="PIRSR006806-1"/>
    </source>
</evidence>